<gene>
    <name evidence="3" type="ORF">P174DRAFT_455305</name>
</gene>
<reference evidence="4" key="1">
    <citation type="journal article" date="2018" name="Proc. Natl. Acad. Sci. U.S.A.">
        <title>Linking secondary metabolites to gene clusters through genome sequencing of six diverse Aspergillus species.</title>
        <authorList>
            <person name="Kaerboelling I."/>
            <person name="Vesth T.C."/>
            <person name="Frisvad J.C."/>
            <person name="Nybo J.L."/>
            <person name="Theobald S."/>
            <person name="Kuo A."/>
            <person name="Bowyer P."/>
            <person name="Matsuda Y."/>
            <person name="Mondo S."/>
            <person name="Lyhne E.K."/>
            <person name="Kogle M.E."/>
            <person name="Clum A."/>
            <person name="Lipzen A."/>
            <person name="Salamov A."/>
            <person name="Ngan C.Y."/>
            <person name="Daum C."/>
            <person name="Chiniquy J."/>
            <person name="Barry K."/>
            <person name="LaButti K."/>
            <person name="Haridas S."/>
            <person name="Simmons B.A."/>
            <person name="Magnuson J.K."/>
            <person name="Mortensen U.H."/>
            <person name="Larsen T.O."/>
            <person name="Grigoriev I.V."/>
            <person name="Baker S.E."/>
            <person name="Andersen M.R."/>
        </authorList>
    </citation>
    <scope>NUCLEOTIDE SEQUENCE [LARGE SCALE GENOMIC DNA]</scope>
    <source>
        <strain evidence="4">IBT 16806</strain>
    </source>
</reference>
<dbReference type="RefSeq" id="XP_024677223.1">
    <property type="nucleotide sequence ID" value="XM_024829310.1"/>
</dbReference>
<dbReference type="EMBL" id="MSZS01000012">
    <property type="protein sequence ID" value="PKX88628.1"/>
    <property type="molecule type" value="Genomic_DNA"/>
</dbReference>
<dbReference type="AlphaFoldDB" id="A0A2I1BTA1"/>
<protein>
    <recommendedName>
        <fullName evidence="5">Apple domain-containing protein</fullName>
    </recommendedName>
</protein>
<sequence length="366" mass="40648">MRAQILLAILPFFSSVLADRNQAWSEVCRSSPPRDTATIQNVEFRYICDQSCAGPVQVPGIYDHPNDCAAKITSSSDERVAWRRSNGGCWKCTEPGTSPNSNNVLVMEKVPEDPFGPEPVSQELYDQCKLDRDQCRQQLDLCKQERDNCQAGPGEPDPVPNTTPACGQTHSQGTSNWAVTCGELATGTTQSDQTRLTVGSLQGCIDKCDARRSAGQSCDRAAWISTFTSNDCLLSWGPIKWVPNANAQSAGTQAHDLLACVAALEEDPQDATEQRVQVIWATMEQVARKSQQTVQHCGQAIRVEAVRSEKGQTPYRLLLAYMDEAVVQKHVHPWQQILVFITRMQALHGWTSLKYGMTARQHQKWR</sequence>
<dbReference type="Proteomes" id="UP000234474">
    <property type="component" value="Unassembled WGS sequence"/>
</dbReference>
<proteinExistence type="predicted"/>
<keyword evidence="4" id="KW-1185">Reference proteome</keyword>
<feature type="signal peptide" evidence="2">
    <location>
        <begin position="1"/>
        <end position="18"/>
    </location>
</feature>
<dbReference type="VEuPathDB" id="FungiDB:P174DRAFT_455305"/>
<evidence type="ECO:0000313" key="3">
    <source>
        <dbReference type="EMBL" id="PKX88628.1"/>
    </source>
</evidence>
<feature type="chain" id="PRO_5014189086" description="Apple domain-containing protein" evidence="2">
    <location>
        <begin position="19"/>
        <end position="366"/>
    </location>
</feature>
<dbReference type="STRING" id="1392255.A0A2I1BTA1"/>
<evidence type="ECO:0000256" key="1">
    <source>
        <dbReference type="SAM" id="MobiDB-lite"/>
    </source>
</evidence>
<dbReference type="OrthoDB" id="4509549at2759"/>
<accession>A0A2I1BTA1</accession>
<comment type="caution">
    <text evidence="3">The sequence shown here is derived from an EMBL/GenBank/DDBJ whole genome shotgun (WGS) entry which is preliminary data.</text>
</comment>
<evidence type="ECO:0000313" key="4">
    <source>
        <dbReference type="Proteomes" id="UP000234474"/>
    </source>
</evidence>
<evidence type="ECO:0008006" key="5">
    <source>
        <dbReference type="Google" id="ProtNLM"/>
    </source>
</evidence>
<feature type="region of interest" description="Disordered" evidence="1">
    <location>
        <begin position="149"/>
        <end position="170"/>
    </location>
</feature>
<organism evidence="3 4">
    <name type="scientific">Aspergillus novofumigatus (strain IBT 16806)</name>
    <dbReference type="NCBI Taxonomy" id="1392255"/>
    <lineage>
        <taxon>Eukaryota</taxon>
        <taxon>Fungi</taxon>
        <taxon>Dikarya</taxon>
        <taxon>Ascomycota</taxon>
        <taxon>Pezizomycotina</taxon>
        <taxon>Eurotiomycetes</taxon>
        <taxon>Eurotiomycetidae</taxon>
        <taxon>Eurotiales</taxon>
        <taxon>Aspergillaceae</taxon>
        <taxon>Aspergillus</taxon>
        <taxon>Aspergillus subgen. Fumigati</taxon>
    </lineage>
</organism>
<name>A0A2I1BTA1_ASPN1</name>
<dbReference type="GeneID" id="36536636"/>
<keyword evidence="2" id="KW-0732">Signal</keyword>
<evidence type="ECO:0000256" key="2">
    <source>
        <dbReference type="SAM" id="SignalP"/>
    </source>
</evidence>